<keyword evidence="3 6" id="KW-0812">Transmembrane</keyword>
<organism evidence="7 8">
    <name type="scientific">Promicromonospora citrea</name>
    <dbReference type="NCBI Taxonomy" id="43677"/>
    <lineage>
        <taxon>Bacteria</taxon>
        <taxon>Bacillati</taxon>
        <taxon>Actinomycetota</taxon>
        <taxon>Actinomycetes</taxon>
        <taxon>Micrococcales</taxon>
        <taxon>Promicromonosporaceae</taxon>
        <taxon>Promicromonospora</taxon>
    </lineage>
</organism>
<dbReference type="AlphaFoldDB" id="A0A8H9GSV3"/>
<sequence length="426" mass="43618">MQWVASTSKTFGMLWGAQLVLLLLSTGSALALSLSVFDRTEAVTALAAVTAASLASSIYLAPAIGTVIDRVPRKVAIVGANVGVGVTSLAVAAVVWRDLPTWLLITLVLCAGIFSTAIGLSLQASVRLLRREADLTRANAVVSVIENAPVFAGPLVGALVYALAAPHWVFVIEGAGALAVALLVSRIAWDVPDPVAMRRSPNPFHGLRRGFRFILGDRDLRAVQVSFAGLNVAGGFATPVATAFVIAGAGGAMAAESWRLTTVSIAGSLGLLLGSVVVLALAGRVRRGTMIVGGMVAGGLLGRVGLALTTSLVAIVPAYVARNICVQVSNAPLTAIWQERTPPEIQATVFGARRLLGQGLYPVAVVAGGLLVDALVRMGVPAVGAMTIALAGAGLVEVVCGLGLWATRAPQRLETAPAVREPADAA</sequence>
<feature type="transmembrane region" description="Helical" evidence="6">
    <location>
        <begin position="102"/>
        <end position="126"/>
    </location>
</feature>
<evidence type="ECO:0000256" key="1">
    <source>
        <dbReference type="ARBA" id="ARBA00004651"/>
    </source>
</evidence>
<dbReference type="GO" id="GO:0005886">
    <property type="term" value="C:plasma membrane"/>
    <property type="evidence" value="ECO:0007669"/>
    <property type="project" value="UniProtKB-SubCell"/>
</dbReference>
<dbReference type="Pfam" id="PF07690">
    <property type="entry name" value="MFS_1"/>
    <property type="match status" value="1"/>
</dbReference>
<feature type="transmembrane region" description="Helical" evidence="6">
    <location>
        <begin position="260"/>
        <end position="282"/>
    </location>
</feature>
<feature type="transmembrane region" description="Helical" evidence="6">
    <location>
        <begin position="43"/>
        <end position="68"/>
    </location>
</feature>
<dbReference type="GO" id="GO:0022857">
    <property type="term" value="F:transmembrane transporter activity"/>
    <property type="evidence" value="ECO:0007669"/>
    <property type="project" value="InterPro"/>
</dbReference>
<evidence type="ECO:0008006" key="9">
    <source>
        <dbReference type="Google" id="ProtNLM"/>
    </source>
</evidence>
<comment type="caution">
    <text evidence="7">The sequence shown here is derived from an EMBL/GenBank/DDBJ whole genome shotgun (WGS) entry which is preliminary data.</text>
</comment>
<gene>
    <name evidence="7" type="ORF">GCM10010102_40470</name>
</gene>
<dbReference type="EMBL" id="BMPT01000022">
    <property type="protein sequence ID" value="GGM40857.1"/>
    <property type="molecule type" value="Genomic_DNA"/>
</dbReference>
<keyword evidence="8" id="KW-1185">Reference proteome</keyword>
<evidence type="ECO:0000256" key="5">
    <source>
        <dbReference type="ARBA" id="ARBA00023136"/>
    </source>
</evidence>
<evidence type="ECO:0000256" key="4">
    <source>
        <dbReference type="ARBA" id="ARBA00022989"/>
    </source>
</evidence>
<protein>
    <recommendedName>
        <fullName evidence="9">MFS transporter</fullName>
    </recommendedName>
</protein>
<feature type="transmembrane region" description="Helical" evidence="6">
    <location>
        <begin position="75"/>
        <end position="96"/>
    </location>
</feature>
<feature type="transmembrane region" description="Helical" evidence="6">
    <location>
        <begin position="168"/>
        <end position="189"/>
    </location>
</feature>
<dbReference type="SUPFAM" id="SSF103473">
    <property type="entry name" value="MFS general substrate transporter"/>
    <property type="match status" value="1"/>
</dbReference>
<feature type="transmembrane region" description="Helical" evidence="6">
    <location>
        <begin position="294"/>
        <end position="320"/>
    </location>
</feature>
<comment type="subcellular location">
    <subcellularLocation>
        <location evidence="1">Cell membrane</location>
        <topology evidence="1">Multi-pass membrane protein</topology>
    </subcellularLocation>
</comment>
<reference evidence="7" key="2">
    <citation type="submission" date="2020-09" db="EMBL/GenBank/DDBJ databases">
        <authorList>
            <person name="Sun Q."/>
            <person name="Ohkuma M."/>
        </authorList>
    </citation>
    <scope>NUCLEOTIDE SEQUENCE</scope>
    <source>
        <strain evidence="7">JCM 3051</strain>
    </source>
</reference>
<dbReference type="PANTHER" id="PTHR23513">
    <property type="entry name" value="INTEGRAL MEMBRANE EFFLUX PROTEIN-RELATED"/>
    <property type="match status" value="1"/>
</dbReference>
<dbReference type="Gene3D" id="1.20.1250.20">
    <property type="entry name" value="MFS general substrate transporter like domains"/>
    <property type="match status" value="1"/>
</dbReference>
<evidence type="ECO:0000256" key="6">
    <source>
        <dbReference type="SAM" id="Phobius"/>
    </source>
</evidence>
<dbReference type="InterPro" id="IPR036259">
    <property type="entry name" value="MFS_trans_sf"/>
</dbReference>
<feature type="transmembrane region" description="Helical" evidence="6">
    <location>
        <begin position="138"/>
        <end position="162"/>
    </location>
</feature>
<evidence type="ECO:0000313" key="7">
    <source>
        <dbReference type="EMBL" id="GGM40857.1"/>
    </source>
</evidence>
<dbReference type="InterPro" id="IPR011701">
    <property type="entry name" value="MFS"/>
</dbReference>
<keyword evidence="2" id="KW-1003">Cell membrane</keyword>
<dbReference type="Proteomes" id="UP000655589">
    <property type="component" value="Unassembled WGS sequence"/>
</dbReference>
<feature type="transmembrane region" description="Helical" evidence="6">
    <location>
        <begin position="383"/>
        <end position="406"/>
    </location>
</feature>
<proteinExistence type="predicted"/>
<keyword evidence="5 6" id="KW-0472">Membrane</keyword>
<reference evidence="7" key="1">
    <citation type="journal article" date="2014" name="Int. J. Syst. Evol. Microbiol.">
        <title>Complete genome sequence of Corynebacterium casei LMG S-19264T (=DSM 44701T), isolated from a smear-ripened cheese.</title>
        <authorList>
            <consortium name="US DOE Joint Genome Institute (JGI-PGF)"/>
            <person name="Walter F."/>
            <person name="Albersmeier A."/>
            <person name="Kalinowski J."/>
            <person name="Ruckert C."/>
        </authorList>
    </citation>
    <scope>NUCLEOTIDE SEQUENCE</scope>
    <source>
        <strain evidence="7">JCM 3051</strain>
    </source>
</reference>
<feature type="transmembrane region" description="Helical" evidence="6">
    <location>
        <begin position="228"/>
        <end position="254"/>
    </location>
</feature>
<name>A0A8H9GSV3_9MICO</name>
<evidence type="ECO:0000256" key="3">
    <source>
        <dbReference type="ARBA" id="ARBA00022692"/>
    </source>
</evidence>
<accession>A0A8H9GSV3</accession>
<keyword evidence="4 6" id="KW-1133">Transmembrane helix</keyword>
<dbReference type="CDD" id="cd06173">
    <property type="entry name" value="MFS_MefA_like"/>
    <property type="match status" value="1"/>
</dbReference>
<evidence type="ECO:0000256" key="2">
    <source>
        <dbReference type="ARBA" id="ARBA00022475"/>
    </source>
</evidence>
<dbReference type="PANTHER" id="PTHR23513:SF18">
    <property type="entry name" value="INTEGRAL MEMBRANE PROTEIN"/>
    <property type="match status" value="1"/>
</dbReference>
<evidence type="ECO:0000313" key="8">
    <source>
        <dbReference type="Proteomes" id="UP000655589"/>
    </source>
</evidence>